<reference evidence="1 2" key="1">
    <citation type="submission" date="2018-06" db="EMBL/GenBank/DDBJ databases">
        <authorList>
            <consortium name="Pathogen Informatics"/>
            <person name="Doyle S."/>
        </authorList>
    </citation>
    <scope>NUCLEOTIDE SEQUENCE [LARGE SCALE GENOMIC DNA]</scope>
    <source>
        <strain evidence="1 2">NCTC10254</strain>
    </source>
</reference>
<evidence type="ECO:0000313" key="1">
    <source>
        <dbReference type="EMBL" id="SPW28391.1"/>
    </source>
</evidence>
<accession>A0A8B4H7I8</accession>
<comment type="caution">
    <text evidence="1">The sequence shown here is derived from an EMBL/GenBank/DDBJ whole genome shotgun (WGS) entry which is preliminary data.</text>
</comment>
<organism evidence="1 2">
    <name type="scientific">Corynebacterium matruchotii</name>
    <dbReference type="NCBI Taxonomy" id="43768"/>
    <lineage>
        <taxon>Bacteria</taxon>
        <taxon>Bacillati</taxon>
        <taxon>Actinomycetota</taxon>
        <taxon>Actinomycetes</taxon>
        <taxon>Mycobacteriales</taxon>
        <taxon>Corynebacteriaceae</taxon>
        <taxon>Corynebacterium</taxon>
    </lineage>
</organism>
<keyword evidence="1" id="KW-0378">Hydrolase</keyword>
<dbReference type="Proteomes" id="UP000249886">
    <property type="component" value="Unassembled WGS sequence"/>
</dbReference>
<evidence type="ECO:0000313" key="2">
    <source>
        <dbReference type="Proteomes" id="UP000249886"/>
    </source>
</evidence>
<sequence length="50" mass="5359">MHSMSVQLPSSAGHTMAGTIDMPDTEPVAYALFAPLFYWLSVHPRGGPGE</sequence>
<gene>
    <name evidence="1" type="ORF">NCTC10254_01357</name>
</gene>
<dbReference type="GO" id="GO:0016787">
    <property type="term" value="F:hydrolase activity"/>
    <property type="evidence" value="ECO:0007669"/>
    <property type="project" value="UniProtKB-KW"/>
</dbReference>
<dbReference type="AlphaFoldDB" id="A0A8B4H7I8"/>
<protein>
    <submittedName>
        <fullName evidence="1">Alpha/beta hydrolase</fullName>
    </submittedName>
</protein>
<dbReference type="EMBL" id="UARK01000008">
    <property type="protein sequence ID" value="SPW28391.1"/>
    <property type="molecule type" value="Genomic_DNA"/>
</dbReference>
<proteinExistence type="predicted"/>
<name>A0A8B4H7I8_9CORY</name>